<dbReference type="EMBL" id="LWDG02000327">
    <property type="protein sequence ID" value="KAE8266500.1"/>
    <property type="molecule type" value="Genomic_DNA"/>
</dbReference>
<organism evidence="4 5">
    <name type="scientific">Tilletia walkeri</name>
    <dbReference type="NCBI Taxonomy" id="117179"/>
    <lineage>
        <taxon>Eukaryota</taxon>
        <taxon>Fungi</taxon>
        <taxon>Dikarya</taxon>
        <taxon>Basidiomycota</taxon>
        <taxon>Ustilaginomycotina</taxon>
        <taxon>Exobasidiomycetes</taxon>
        <taxon>Tilletiales</taxon>
        <taxon>Tilletiaceae</taxon>
        <taxon>Tilletia</taxon>
    </lineage>
</organism>
<keyword evidence="5" id="KW-1185">Reference proteome</keyword>
<dbReference type="InterPro" id="IPR029045">
    <property type="entry name" value="ClpP/crotonase-like_dom_sf"/>
</dbReference>
<dbReference type="FunFam" id="1.10.12.10:FF:000001">
    <property type="entry name" value="Probable enoyl-CoA hydratase, mitochondrial"/>
    <property type="match status" value="1"/>
</dbReference>
<dbReference type="InterPro" id="IPR018376">
    <property type="entry name" value="Enoyl-CoA_hyd/isom_CS"/>
</dbReference>
<dbReference type="SUPFAM" id="SSF52096">
    <property type="entry name" value="ClpP/crotonase"/>
    <property type="match status" value="1"/>
</dbReference>
<gene>
    <name evidence="4" type="ORF">A4X09_0g5848</name>
</gene>
<dbReference type="Gene3D" id="1.10.12.10">
    <property type="entry name" value="Lyase 2-enoyl-coa Hydratase, Chain A, domain 2"/>
    <property type="match status" value="1"/>
</dbReference>
<reference evidence="4" key="1">
    <citation type="submission" date="2016-04" db="EMBL/GenBank/DDBJ databases">
        <authorList>
            <person name="Nguyen H.D."/>
            <person name="Samba Siva P."/>
            <person name="Cullis J."/>
            <person name="Levesque C.A."/>
            <person name="Hambleton S."/>
        </authorList>
    </citation>
    <scope>NUCLEOTIDE SEQUENCE</scope>
    <source>
        <strain evidence="4">DAOMC 236422</strain>
    </source>
</reference>
<dbReference type="PROSITE" id="PS00166">
    <property type="entry name" value="ENOYL_COA_HYDRATASE"/>
    <property type="match status" value="1"/>
</dbReference>
<protein>
    <recommendedName>
        <fullName evidence="6">Enoyl-CoA hydratase</fullName>
    </recommendedName>
</protein>
<keyword evidence="2" id="KW-0456">Lyase</keyword>
<dbReference type="Gene3D" id="3.90.226.10">
    <property type="entry name" value="2-enoyl-CoA Hydratase, Chain A, domain 1"/>
    <property type="match status" value="1"/>
</dbReference>
<evidence type="ECO:0000256" key="1">
    <source>
        <dbReference type="ARBA" id="ARBA00005254"/>
    </source>
</evidence>
<dbReference type="AlphaFoldDB" id="A0A8X7N6N0"/>
<accession>A0A8X7N6N0</accession>
<evidence type="ECO:0000256" key="2">
    <source>
        <dbReference type="ARBA" id="ARBA00023239"/>
    </source>
</evidence>
<dbReference type="GO" id="GO:0006635">
    <property type="term" value="P:fatty acid beta-oxidation"/>
    <property type="evidence" value="ECO:0007669"/>
    <property type="project" value="TreeGrafter"/>
</dbReference>
<dbReference type="CDD" id="cd06558">
    <property type="entry name" value="crotonase-like"/>
    <property type="match status" value="1"/>
</dbReference>
<dbReference type="Pfam" id="PF00378">
    <property type="entry name" value="ECH_1"/>
    <property type="match status" value="1"/>
</dbReference>
<comment type="similarity">
    <text evidence="1 3">Belongs to the enoyl-CoA hydratase/isomerase family.</text>
</comment>
<dbReference type="GO" id="GO:0016836">
    <property type="term" value="F:hydro-lyase activity"/>
    <property type="evidence" value="ECO:0007669"/>
    <property type="project" value="UniProtKB-ARBA"/>
</dbReference>
<evidence type="ECO:0000256" key="3">
    <source>
        <dbReference type="RuleBase" id="RU003707"/>
    </source>
</evidence>
<dbReference type="GO" id="GO:0005739">
    <property type="term" value="C:mitochondrion"/>
    <property type="evidence" value="ECO:0007669"/>
    <property type="project" value="TreeGrafter"/>
</dbReference>
<dbReference type="FunFam" id="3.90.226.10:FF:000009">
    <property type="entry name" value="Carnitinyl-CoA dehydratase"/>
    <property type="match status" value="1"/>
</dbReference>
<evidence type="ECO:0008006" key="6">
    <source>
        <dbReference type="Google" id="ProtNLM"/>
    </source>
</evidence>
<dbReference type="InterPro" id="IPR001753">
    <property type="entry name" value="Enoyl-CoA_hydra/iso"/>
</dbReference>
<evidence type="ECO:0000313" key="4">
    <source>
        <dbReference type="EMBL" id="KAE8266500.1"/>
    </source>
</evidence>
<dbReference type="PANTHER" id="PTHR11941:SF171">
    <property type="entry name" value="SD19268P"/>
    <property type="match status" value="1"/>
</dbReference>
<sequence>MRMAGRPSSLWQPVRANTHLRNTSIRWLTHSSSPSSASPFDPTRLAYLSQANRSSDEGKTAEQSGIFVLTLNRPKAANAISTTLLSHLHDALTYLRSPNSQDESSLLRTLVIRSSAPGIFCAGADLKERATMTIPQVDSFLLSLRSALSSIESLPVPVIAALDGLAMGGGLELALCADIRVGGPRATRLGLTEAKLGIIPGAGGTQRLTRLLGPSKAKDLIFSGRLLDASQAFDLGLVDHLAKGGEGSSEGSGEGQEAYRRALELATEMSQNGPLALRAAKLAIDKGSQMDIEAGLDFERECYEQLFGTEDRLEGLRAFKEKRKPKYIGR</sequence>
<evidence type="ECO:0000313" key="5">
    <source>
        <dbReference type="Proteomes" id="UP000078113"/>
    </source>
</evidence>
<name>A0A8X7N6N0_9BASI</name>
<dbReference type="InterPro" id="IPR014748">
    <property type="entry name" value="Enoyl-CoA_hydra_C"/>
</dbReference>
<dbReference type="PANTHER" id="PTHR11941">
    <property type="entry name" value="ENOYL-COA HYDRATASE-RELATED"/>
    <property type="match status" value="1"/>
</dbReference>
<comment type="caution">
    <text evidence="4">The sequence shown here is derived from an EMBL/GenBank/DDBJ whole genome shotgun (WGS) entry which is preliminary data.</text>
</comment>
<proteinExistence type="inferred from homology"/>
<reference evidence="4" key="2">
    <citation type="journal article" date="2019" name="IMA Fungus">
        <title>Genome sequencing and comparison of five Tilletia species to identify candidate genes for the detection of regulated species infecting wheat.</title>
        <authorList>
            <person name="Nguyen H.D.T."/>
            <person name="Sultana T."/>
            <person name="Kesanakurti P."/>
            <person name="Hambleton S."/>
        </authorList>
    </citation>
    <scope>NUCLEOTIDE SEQUENCE</scope>
    <source>
        <strain evidence="4">DAOMC 236422</strain>
    </source>
</reference>
<dbReference type="Proteomes" id="UP000078113">
    <property type="component" value="Unassembled WGS sequence"/>
</dbReference>